<keyword evidence="1" id="KW-1133">Transmembrane helix</keyword>
<evidence type="ECO:0000313" key="3">
    <source>
        <dbReference type="Proteomes" id="UP001464891"/>
    </source>
</evidence>
<sequence length="214" mass="24024">MSVQTGFLEQRYNYILSSFIGLAIALLVLSGPLFISVPIAAFTVGVDAQRIVLSGHRFQCIGRDPVKTSARCTTHLKGQLLELEFTYGHQTSTVLTQCNVKYGQQILKCSGGYDYRASFSKPFVYVQDNLGLTSFERRMLWLENPLINVSESDWLTLNRKFALVISILLGISIWLNVKLKRAWRIVLVSLSIPFLVVPTESLIALVLLFTGYVD</sequence>
<proteinExistence type="predicted"/>
<accession>A0ABV0JE50</accession>
<keyword evidence="3" id="KW-1185">Reference proteome</keyword>
<keyword evidence="1" id="KW-0812">Transmembrane</keyword>
<keyword evidence="1" id="KW-0472">Membrane</keyword>
<comment type="caution">
    <text evidence="2">The sequence shown here is derived from an EMBL/GenBank/DDBJ whole genome shotgun (WGS) entry which is preliminary data.</text>
</comment>
<gene>
    <name evidence="2" type="ORF">NC998_23385</name>
</gene>
<dbReference type="EMBL" id="JAMPKM010000019">
    <property type="protein sequence ID" value="MEP0820052.1"/>
    <property type="molecule type" value="Genomic_DNA"/>
</dbReference>
<feature type="transmembrane region" description="Helical" evidence="1">
    <location>
        <begin position="12"/>
        <end position="35"/>
    </location>
</feature>
<protein>
    <submittedName>
        <fullName evidence="2">Uncharacterized protein</fullName>
    </submittedName>
</protein>
<dbReference type="RefSeq" id="WP_190437115.1">
    <property type="nucleotide sequence ID" value="NZ_JAMPKM010000019.1"/>
</dbReference>
<dbReference type="Proteomes" id="UP001464891">
    <property type="component" value="Unassembled WGS sequence"/>
</dbReference>
<feature type="transmembrane region" description="Helical" evidence="1">
    <location>
        <begin position="161"/>
        <end position="179"/>
    </location>
</feature>
<evidence type="ECO:0000256" key="1">
    <source>
        <dbReference type="SAM" id="Phobius"/>
    </source>
</evidence>
<organism evidence="2 3">
    <name type="scientific">Trichocoleus desertorum GB2-A4</name>
    <dbReference type="NCBI Taxonomy" id="2933944"/>
    <lineage>
        <taxon>Bacteria</taxon>
        <taxon>Bacillati</taxon>
        <taxon>Cyanobacteriota</taxon>
        <taxon>Cyanophyceae</taxon>
        <taxon>Leptolyngbyales</taxon>
        <taxon>Trichocoleusaceae</taxon>
        <taxon>Trichocoleus</taxon>
    </lineage>
</organism>
<feature type="transmembrane region" description="Helical" evidence="1">
    <location>
        <begin position="186"/>
        <end position="213"/>
    </location>
</feature>
<name>A0ABV0JE50_9CYAN</name>
<evidence type="ECO:0000313" key="2">
    <source>
        <dbReference type="EMBL" id="MEP0820052.1"/>
    </source>
</evidence>
<reference evidence="2 3" key="1">
    <citation type="submission" date="2022-04" db="EMBL/GenBank/DDBJ databases">
        <title>Positive selection, recombination, and allopatry shape intraspecific diversity of widespread and dominant cyanobacteria.</title>
        <authorList>
            <person name="Wei J."/>
            <person name="Shu W."/>
            <person name="Hu C."/>
        </authorList>
    </citation>
    <scope>NUCLEOTIDE SEQUENCE [LARGE SCALE GENOMIC DNA]</scope>
    <source>
        <strain evidence="2 3">GB2-A4</strain>
    </source>
</reference>